<comment type="cofactor">
    <cofactor evidence="14 17">
        <name>Mg(2+)</name>
        <dbReference type="ChEBI" id="CHEBI:18420"/>
    </cofactor>
    <text evidence="14 17">Binds 1 Mg(2+) ion per subunit.</text>
</comment>
<dbReference type="InterPro" id="IPR005843">
    <property type="entry name" value="A-D-PHexomutase_C"/>
</dbReference>
<organism evidence="22 23">
    <name type="scientific">Geotrichum candidum</name>
    <name type="common">Oospora lactis</name>
    <name type="synonym">Dipodascus geotrichum</name>
    <dbReference type="NCBI Taxonomy" id="1173061"/>
    <lineage>
        <taxon>Eukaryota</taxon>
        <taxon>Fungi</taxon>
        <taxon>Dikarya</taxon>
        <taxon>Ascomycota</taxon>
        <taxon>Saccharomycotina</taxon>
        <taxon>Dipodascomycetes</taxon>
        <taxon>Dipodascales</taxon>
        <taxon>Dipodascaceae</taxon>
        <taxon>Geotrichum</taxon>
    </lineage>
</organism>
<dbReference type="InterPro" id="IPR016055">
    <property type="entry name" value="A-D-PHexomutase_a/b/a-I/II/III"/>
</dbReference>
<dbReference type="PIRSF" id="PIRSF016408">
    <property type="entry name" value="PAGM"/>
    <property type="match status" value="1"/>
</dbReference>
<evidence type="ECO:0000256" key="16">
    <source>
        <dbReference type="PIRSR" id="PIRSR016408-2"/>
    </source>
</evidence>
<reference evidence="22" key="1">
    <citation type="submission" date="2014-03" db="EMBL/GenBank/DDBJ databases">
        <authorList>
            <person name="Casaregola S."/>
        </authorList>
    </citation>
    <scope>NUCLEOTIDE SEQUENCE [LARGE SCALE GENOMIC DNA]</scope>
    <source>
        <strain evidence="22">CLIB 918</strain>
    </source>
</reference>
<dbReference type="InterPro" id="IPR049023">
    <property type="entry name" value="AMG1_II"/>
</dbReference>
<dbReference type="UniPathway" id="UPA00113">
    <property type="reaction ID" value="UER00530"/>
</dbReference>
<keyword evidence="23" id="KW-1185">Reference proteome</keyword>
<dbReference type="PANTHER" id="PTHR45955:SF1">
    <property type="entry name" value="PHOSPHOACETYLGLUCOSAMINE MUTASE"/>
    <property type="match status" value="1"/>
</dbReference>
<comment type="caution">
    <text evidence="22">The sequence shown here is derived from an EMBL/GenBank/DDBJ whole genome shotgun (WGS) entry which is preliminary data.</text>
</comment>
<dbReference type="CDD" id="cd03086">
    <property type="entry name" value="PGM3"/>
    <property type="match status" value="1"/>
</dbReference>
<evidence type="ECO:0000256" key="1">
    <source>
        <dbReference type="ARBA" id="ARBA00000558"/>
    </source>
</evidence>
<dbReference type="InterPro" id="IPR005844">
    <property type="entry name" value="A-D-PHexomutase_a/b/a-I"/>
</dbReference>
<evidence type="ECO:0000256" key="15">
    <source>
        <dbReference type="PIRSR" id="PIRSR016408-1"/>
    </source>
</evidence>
<dbReference type="Proteomes" id="UP000242525">
    <property type="component" value="Unassembled WGS sequence"/>
</dbReference>
<dbReference type="GO" id="GO:0004610">
    <property type="term" value="F:phosphoacetylglucosamine mutase activity"/>
    <property type="evidence" value="ECO:0007669"/>
    <property type="project" value="UniProtKB-UniRule"/>
</dbReference>
<feature type="binding site" evidence="17">
    <location>
        <position position="282"/>
    </location>
    <ligand>
        <name>Mg(2+)</name>
        <dbReference type="ChEBI" id="CHEBI:18420"/>
    </ligand>
</feature>
<evidence type="ECO:0000313" key="23">
    <source>
        <dbReference type="Proteomes" id="UP000242525"/>
    </source>
</evidence>
<sequence>MSGLLNLSTYSSKHPKPSGVVYSYGTAGFRTKANILGSTIFRVGLLASLRSQYLGSQVIGVMITASHNPAPDNGVKLIDPQGEMLESSWEAYATTLANASSDDEIEAIYNDLVKTLNIDTSLTANVIYGRDSRESGPALVESLQDGLKVTRANGTDYGLVTTPILHYIVRSLNTLNSPNAYGTPTEEGYYKKLGDAYQRVLSGYNKSYSITIDAANGVGGPKVKELAKHLGGLVDITVVNDHYLEPSLLNQDCGADHVKTQQRLPANVEPVPGKLYASFDGDADRIVFFFLDKESQFRLLDGDKIATLAASFLGDLVKQSGTDLNIGVVQTAYANGSSTSYLTNTLKVPVECTATGVKHLHHAAQHFDIGVYFEANGHGTVLFDPQAVSTLKNFKVSSPAQSSAIESLLALSDLINQTVGDALSDLLFVLAILTIQDLTPSDWDSSYTDLPNRLSKVEVKDRTIFKTTDAERRLTSPPELQNKIDSLVQKFSQGRSFVRASGTENVVRVYAEATSRIQADELALKVSHLLETYQ</sequence>
<dbReference type="GO" id="GO:0071555">
    <property type="term" value="P:cell wall organization"/>
    <property type="evidence" value="ECO:0007669"/>
    <property type="project" value="UniProtKB-KW"/>
</dbReference>
<evidence type="ECO:0000259" key="21">
    <source>
        <dbReference type="Pfam" id="PF21405"/>
    </source>
</evidence>
<evidence type="ECO:0000256" key="10">
    <source>
        <dbReference type="ARBA" id="ARBA00023316"/>
    </source>
</evidence>
<feature type="binding site" description="via phosphate group" evidence="17">
    <location>
        <position position="66"/>
    </location>
    <ligand>
        <name>Mg(2+)</name>
        <dbReference type="ChEBI" id="CHEBI:18420"/>
    </ligand>
</feature>
<accession>A0A0J9XF82</accession>
<feature type="domain" description="Phosphoacetylglucosamine mutase AMG1" evidence="21">
    <location>
        <begin position="185"/>
        <end position="287"/>
    </location>
</feature>
<name>A0A0J9XF82_GEOCN</name>
<dbReference type="EMBL" id="CCBN010000011">
    <property type="protein sequence ID" value="CDO55558.1"/>
    <property type="molecule type" value="Genomic_DNA"/>
</dbReference>
<evidence type="ECO:0000259" key="20">
    <source>
        <dbReference type="Pfam" id="PF21404"/>
    </source>
</evidence>
<feature type="binding site" evidence="17">
    <location>
        <position position="280"/>
    </location>
    <ligand>
        <name>Mg(2+)</name>
        <dbReference type="ChEBI" id="CHEBI:18420"/>
    </ligand>
</feature>
<gene>
    <name evidence="22" type="ORF">BN980_GECA11s02991g</name>
</gene>
<dbReference type="FunFam" id="3.30.310.50:FF:000003">
    <property type="entry name" value="Phosphoacetylglucosamine mutase"/>
    <property type="match status" value="1"/>
</dbReference>
<evidence type="ECO:0000256" key="5">
    <source>
        <dbReference type="ARBA" id="ARBA00022553"/>
    </source>
</evidence>
<dbReference type="Pfam" id="PF02878">
    <property type="entry name" value="PGM_PMM_I"/>
    <property type="match status" value="1"/>
</dbReference>
<keyword evidence="10" id="KW-0961">Cell wall biogenesis/degradation</keyword>
<dbReference type="GO" id="GO:0005975">
    <property type="term" value="P:carbohydrate metabolic process"/>
    <property type="evidence" value="ECO:0007669"/>
    <property type="project" value="InterPro"/>
</dbReference>
<protein>
    <recommendedName>
        <fullName evidence="4 14">Phosphoacetylglucosamine mutase</fullName>
        <shortName evidence="14">PAGM</shortName>
        <ecNumber evidence="4 14">5.4.2.3</ecNumber>
    </recommendedName>
    <alternativeName>
        <fullName evidence="12 14">Acetylglucosamine phosphomutase</fullName>
    </alternativeName>
    <alternativeName>
        <fullName evidence="11 14">N-acetylglucosamine-phosphate mutase</fullName>
    </alternativeName>
</protein>
<dbReference type="FunFam" id="3.40.120.10:FF:000023">
    <property type="entry name" value="Phosphoacetylglucosamine mutase"/>
    <property type="match status" value="1"/>
</dbReference>
<dbReference type="SUPFAM" id="SSF53738">
    <property type="entry name" value="Phosphoglucomutase, first 3 domains"/>
    <property type="match status" value="3"/>
</dbReference>
<comment type="catalytic activity">
    <reaction evidence="1 14">
        <text>N-acetyl-alpha-D-glucosamine 1-phosphate = N-acetyl-D-glucosamine 6-phosphate</text>
        <dbReference type="Rhea" id="RHEA:23804"/>
        <dbReference type="ChEBI" id="CHEBI:57513"/>
        <dbReference type="ChEBI" id="CHEBI:57776"/>
        <dbReference type="EC" id="5.4.2.3"/>
    </reaction>
</comment>
<dbReference type="OrthoDB" id="1928at2759"/>
<dbReference type="InterPro" id="IPR016657">
    <property type="entry name" value="PAGM"/>
</dbReference>
<dbReference type="InterPro" id="IPR036900">
    <property type="entry name" value="A-D-PHexomutase_C_sf"/>
</dbReference>
<feature type="binding site" evidence="17">
    <location>
        <position position="284"/>
    </location>
    <ligand>
        <name>Mg(2+)</name>
        <dbReference type="ChEBI" id="CHEBI:18420"/>
    </ligand>
</feature>
<keyword evidence="5" id="KW-0597">Phosphoprotein</keyword>
<dbReference type="InterPro" id="IPR049022">
    <property type="entry name" value="AMG1_III"/>
</dbReference>
<proteinExistence type="inferred from homology"/>
<dbReference type="GO" id="GO:0000287">
    <property type="term" value="F:magnesium ion binding"/>
    <property type="evidence" value="ECO:0007669"/>
    <property type="project" value="InterPro"/>
</dbReference>
<dbReference type="FunFam" id="3.40.120.10:FF:000013">
    <property type="entry name" value="Phosphoacetylglucosamine mutase"/>
    <property type="match status" value="1"/>
</dbReference>
<evidence type="ECO:0000313" key="22">
    <source>
        <dbReference type="EMBL" id="CDO55558.1"/>
    </source>
</evidence>
<evidence type="ECO:0000256" key="13">
    <source>
        <dbReference type="ARBA" id="ARBA00059527"/>
    </source>
</evidence>
<dbReference type="SUPFAM" id="SSF55957">
    <property type="entry name" value="Phosphoglucomutase, C-terminal domain"/>
    <property type="match status" value="1"/>
</dbReference>
<comment type="pathway">
    <text evidence="2 14">Nucleotide-sugar biosynthesis; UDP-N-acetyl-alpha-D-glucosamine biosynthesis; N-acetyl-alpha-D-glucosamine 1-phosphate from alpha-D-glucosamine 6-phosphate (route I): step 2/2.</text>
</comment>
<evidence type="ECO:0000256" key="6">
    <source>
        <dbReference type="ARBA" id="ARBA00022723"/>
    </source>
</evidence>
<evidence type="ECO:0000256" key="11">
    <source>
        <dbReference type="ARBA" id="ARBA00031926"/>
    </source>
</evidence>
<dbReference type="GO" id="GO:0006048">
    <property type="term" value="P:UDP-N-acetylglucosamine biosynthetic process"/>
    <property type="evidence" value="ECO:0007669"/>
    <property type="project" value="UniProtKB-UniRule"/>
</dbReference>
<dbReference type="STRING" id="1173061.A0A0J9XF82"/>
<feature type="active site" description="Phosphoserine intermediate" evidence="15">
    <location>
        <position position="66"/>
    </location>
</feature>
<dbReference type="EC" id="5.4.2.3" evidence="4 14"/>
<dbReference type="Pfam" id="PF00408">
    <property type="entry name" value="PGM_PMM_IV"/>
    <property type="match status" value="1"/>
</dbReference>
<evidence type="ECO:0000259" key="19">
    <source>
        <dbReference type="Pfam" id="PF02878"/>
    </source>
</evidence>
<keyword evidence="8 14" id="KW-0413">Isomerase</keyword>
<evidence type="ECO:0000256" key="7">
    <source>
        <dbReference type="ARBA" id="ARBA00022842"/>
    </source>
</evidence>
<keyword evidence="9" id="KW-0119">Carbohydrate metabolism</keyword>
<feature type="binding site" evidence="16">
    <location>
        <begin position="499"/>
        <end position="503"/>
    </location>
    <ligand>
        <name>substrate</name>
    </ligand>
</feature>
<evidence type="ECO:0000256" key="3">
    <source>
        <dbReference type="ARBA" id="ARBA00010231"/>
    </source>
</evidence>
<feature type="binding site" evidence="16">
    <location>
        <begin position="374"/>
        <end position="376"/>
    </location>
    <ligand>
        <name>substrate</name>
    </ligand>
</feature>
<evidence type="ECO:0000256" key="4">
    <source>
        <dbReference type="ARBA" id="ARBA00012731"/>
    </source>
</evidence>
<evidence type="ECO:0000256" key="14">
    <source>
        <dbReference type="PIRNR" id="PIRNR016408"/>
    </source>
</evidence>
<dbReference type="PANTHER" id="PTHR45955">
    <property type="entry name" value="PHOSPHOACETYLGLUCOSAMINE MUTASE"/>
    <property type="match status" value="1"/>
</dbReference>
<dbReference type="PROSITE" id="PS00710">
    <property type="entry name" value="PGM_PMM"/>
    <property type="match status" value="1"/>
</dbReference>
<keyword evidence="6 14" id="KW-0479">Metal-binding</keyword>
<keyword evidence="7 14" id="KW-0460">Magnesium</keyword>
<feature type="binding site" evidence="16">
    <location>
        <position position="508"/>
    </location>
    <ligand>
        <name>substrate</name>
    </ligand>
</feature>
<dbReference type="Pfam" id="PF21405">
    <property type="entry name" value="AMG1_II"/>
    <property type="match status" value="1"/>
</dbReference>
<evidence type="ECO:0000256" key="17">
    <source>
        <dbReference type="PIRSR" id="PIRSR016408-3"/>
    </source>
</evidence>
<evidence type="ECO:0000256" key="9">
    <source>
        <dbReference type="ARBA" id="ARBA00023277"/>
    </source>
</evidence>
<evidence type="ECO:0000256" key="2">
    <source>
        <dbReference type="ARBA" id="ARBA00004865"/>
    </source>
</evidence>
<dbReference type="InterPro" id="IPR016066">
    <property type="entry name" value="A-D-PHexomutase_CS"/>
</dbReference>
<feature type="domain" description="Alpha-D-phosphohexomutase alpha/beta/alpha" evidence="19">
    <location>
        <begin position="59"/>
        <end position="90"/>
    </location>
</feature>
<comment type="similarity">
    <text evidence="3 14">Belongs to the phosphohexose mutase family.</text>
</comment>
<evidence type="ECO:0000256" key="12">
    <source>
        <dbReference type="ARBA" id="ARBA00032065"/>
    </source>
</evidence>
<dbReference type="AlphaFoldDB" id="A0A0J9XF82"/>
<evidence type="ECO:0000256" key="8">
    <source>
        <dbReference type="ARBA" id="ARBA00023235"/>
    </source>
</evidence>
<dbReference type="Pfam" id="PF21404">
    <property type="entry name" value="AMG1_III"/>
    <property type="match status" value="1"/>
</dbReference>
<evidence type="ECO:0000259" key="18">
    <source>
        <dbReference type="Pfam" id="PF00408"/>
    </source>
</evidence>
<dbReference type="Gene3D" id="3.40.120.10">
    <property type="entry name" value="Alpha-D-Glucose-1,6-Bisphosphate, subunit A, domain 3"/>
    <property type="match status" value="2"/>
</dbReference>
<feature type="domain" description="Alpha-D-phosphohexomutase C-terminal" evidence="18">
    <location>
        <begin position="476"/>
        <end position="526"/>
    </location>
</feature>
<comment type="function">
    <text evidence="13 14">Catalyzes the conversion of GlcNAc-6-P into GlcNAc-1-P during the synthesis of uridine diphosphate/UDP-GlcNAc, which is a biosynthetic precursor of chitin and also supplies the amino sugars for N-linked oligosaccharides of glycoproteins.</text>
</comment>
<dbReference type="Gene3D" id="3.30.310.50">
    <property type="entry name" value="Alpha-D-phosphohexomutase, C-terminal domain"/>
    <property type="match status" value="1"/>
</dbReference>
<feature type="domain" description="Phosphoacetylglucosamine mutase AMG1" evidence="20">
    <location>
        <begin position="301"/>
        <end position="436"/>
    </location>
</feature>